<dbReference type="Proteomes" id="UP000222056">
    <property type="component" value="Unassembled WGS sequence"/>
</dbReference>
<evidence type="ECO:0000256" key="1">
    <source>
        <dbReference type="SAM" id="MobiDB-lite"/>
    </source>
</evidence>
<dbReference type="AlphaFoldDB" id="A0A1H6FIC0"/>
<gene>
    <name evidence="2" type="ORF">SAMN02745716_0008</name>
</gene>
<sequence>MERHPSASRNGGRPHSPTQARVAAFWREVNEAEATDPQMLALRRRGADLTLRSLQIRDQIARRHGFRFRRSPEEMYAECLAAREELRRSVAERIVRRVDVATLPVPGGSSDLKCSELRGLSPEKQRTEIARMARRALRAATALGTTMFGEDWARKLPPAAGRRRAARGRAPRPATNARSRGSRRSLAATARPSRGDPDSAGDPDEPRPHAPRLCACGCGANLDELGKRPQARYVDDAHRMRASRGLDGAALERRAVIAAASAAPEAALEAFRRLSLSERSALVLDALRLSGEEALLAVLYPPGAAA</sequence>
<evidence type="ECO:0000313" key="2">
    <source>
        <dbReference type="EMBL" id="SEH10162.1"/>
    </source>
</evidence>
<name>A0A1H6FIC0_THEAL</name>
<feature type="compositionally biased region" description="Basic residues" evidence="1">
    <location>
        <begin position="161"/>
        <end position="170"/>
    </location>
</feature>
<keyword evidence="3" id="KW-1185">Reference proteome</keyword>
<organism evidence="2 3">
    <name type="scientific">Thermoleophilum album</name>
    <dbReference type="NCBI Taxonomy" id="29539"/>
    <lineage>
        <taxon>Bacteria</taxon>
        <taxon>Bacillati</taxon>
        <taxon>Actinomycetota</taxon>
        <taxon>Thermoleophilia</taxon>
        <taxon>Thermoleophilales</taxon>
        <taxon>Thermoleophilaceae</taxon>
        <taxon>Thermoleophilum</taxon>
    </lineage>
</organism>
<proteinExistence type="predicted"/>
<dbReference type="EMBL" id="FNWJ01000001">
    <property type="protein sequence ID" value="SEH10162.1"/>
    <property type="molecule type" value="Genomic_DNA"/>
</dbReference>
<feature type="compositionally biased region" description="Low complexity" evidence="1">
    <location>
        <begin position="171"/>
        <end position="191"/>
    </location>
</feature>
<accession>A0A1H6FIC0</accession>
<reference evidence="3" key="1">
    <citation type="submission" date="2016-10" db="EMBL/GenBank/DDBJ databases">
        <authorList>
            <person name="Varghese N."/>
            <person name="Submissions S."/>
        </authorList>
    </citation>
    <scope>NUCLEOTIDE SEQUENCE [LARGE SCALE GENOMIC DNA]</scope>
    <source>
        <strain evidence="3">ATCC 35263</strain>
    </source>
</reference>
<protein>
    <submittedName>
        <fullName evidence="2">Uncharacterized protein</fullName>
    </submittedName>
</protein>
<dbReference type="STRING" id="29539.SAMN02745716_0008"/>
<evidence type="ECO:0000313" key="3">
    <source>
        <dbReference type="Proteomes" id="UP000222056"/>
    </source>
</evidence>
<feature type="region of interest" description="Disordered" evidence="1">
    <location>
        <begin position="154"/>
        <end position="208"/>
    </location>
</feature>